<gene>
    <name evidence="1" type="ORF">CKAH01_16711</name>
</gene>
<sequence length="56" mass="6753">MWLGFVQFQMLSYYPHDSSWTPNIKYQTMTPIMTTMYTNLGQWEITTWSWPACLPQ</sequence>
<comment type="caution">
    <text evidence="1">The sequence shown here is derived from an EMBL/GenBank/DDBJ whole genome shotgun (WGS) entry which is preliminary data.</text>
</comment>
<accession>A0AAE0D848</accession>
<reference evidence="1" key="1">
    <citation type="submission" date="2023-02" db="EMBL/GenBank/DDBJ databases">
        <title>Colletotrichum kahawae CIFC_Que2 genome sequencing and assembly.</title>
        <authorList>
            <person name="Baroncelli R."/>
        </authorList>
    </citation>
    <scope>NUCLEOTIDE SEQUENCE</scope>
    <source>
        <strain evidence="1">CIFC_Que2</strain>
    </source>
</reference>
<protein>
    <submittedName>
        <fullName evidence="1">Uncharacterized protein</fullName>
    </submittedName>
</protein>
<evidence type="ECO:0000313" key="1">
    <source>
        <dbReference type="EMBL" id="KAK2759246.1"/>
    </source>
</evidence>
<keyword evidence="2" id="KW-1185">Reference proteome</keyword>
<dbReference type="EMBL" id="VYYT01000182">
    <property type="protein sequence ID" value="KAK2759246.1"/>
    <property type="molecule type" value="Genomic_DNA"/>
</dbReference>
<name>A0AAE0D848_COLKA</name>
<proteinExistence type="predicted"/>
<dbReference type="Proteomes" id="UP001281614">
    <property type="component" value="Unassembled WGS sequence"/>
</dbReference>
<dbReference type="AlphaFoldDB" id="A0AAE0D848"/>
<evidence type="ECO:0000313" key="2">
    <source>
        <dbReference type="Proteomes" id="UP001281614"/>
    </source>
</evidence>
<organism evidence="1 2">
    <name type="scientific">Colletotrichum kahawae</name>
    <name type="common">Coffee berry disease fungus</name>
    <dbReference type="NCBI Taxonomy" id="34407"/>
    <lineage>
        <taxon>Eukaryota</taxon>
        <taxon>Fungi</taxon>
        <taxon>Dikarya</taxon>
        <taxon>Ascomycota</taxon>
        <taxon>Pezizomycotina</taxon>
        <taxon>Sordariomycetes</taxon>
        <taxon>Hypocreomycetidae</taxon>
        <taxon>Glomerellales</taxon>
        <taxon>Glomerellaceae</taxon>
        <taxon>Colletotrichum</taxon>
        <taxon>Colletotrichum gloeosporioides species complex</taxon>
    </lineage>
</organism>